<dbReference type="PROSITE" id="PS51186">
    <property type="entry name" value="GNAT"/>
    <property type="match status" value="1"/>
</dbReference>
<dbReference type="SUPFAM" id="SSF55729">
    <property type="entry name" value="Acyl-CoA N-acyltransferases (Nat)"/>
    <property type="match status" value="1"/>
</dbReference>
<evidence type="ECO:0000256" key="1">
    <source>
        <dbReference type="ARBA" id="ARBA00022679"/>
    </source>
</evidence>
<feature type="domain" description="N-acetyltransferase" evidence="3">
    <location>
        <begin position="13"/>
        <end position="176"/>
    </location>
</feature>
<name>A0AAV5NWS9_9VIBR</name>
<dbReference type="AlphaFoldDB" id="A0AAV5NWS9"/>
<keyword evidence="2" id="KW-0012">Acyltransferase</keyword>
<dbReference type="InterPro" id="IPR000182">
    <property type="entry name" value="GNAT_dom"/>
</dbReference>
<evidence type="ECO:0000313" key="4">
    <source>
        <dbReference type="EMBL" id="GLQ74757.1"/>
    </source>
</evidence>
<protein>
    <recommendedName>
        <fullName evidence="3">N-acetyltransferase domain-containing protein</fullName>
    </recommendedName>
</protein>
<accession>A0AAV5NWS9</accession>
<dbReference type="EMBL" id="BSNX01000063">
    <property type="protein sequence ID" value="GLQ74757.1"/>
    <property type="molecule type" value="Genomic_DNA"/>
</dbReference>
<evidence type="ECO:0000313" key="5">
    <source>
        <dbReference type="Proteomes" id="UP001156690"/>
    </source>
</evidence>
<reference evidence="5" key="1">
    <citation type="journal article" date="2019" name="Int. J. Syst. Evol. Microbiol.">
        <title>The Global Catalogue of Microorganisms (GCM) 10K type strain sequencing project: providing services to taxonomists for standard genome sequencing and annotation.</title>
        <authorList>
            <consortium name="The Broad Institute Genomics Platform"/>
            <consortium name="The Broad Institute Genome Sequencing Center for Infectious Disease"/>
            <person name="Wu L."/>
            <person name="Ma J."/>
        </authorList>
    </citation>
    <scope>NUCLEOTIDE SEQUENCE [LARGE SCALE GENOMIC DNA]</scope>
    <source>
        <strain evidence="5">NBRC 15640</strain>
    </source>
</reference>
<keyword evidence="1" id="KW-0808">Transferase</keyword>
<dbReference type="PANTHER" id="PTHR43072">
    <property type="entry name" value="N-ACETYLTRANSFERASE"/>
    <property type="match status" value="1"/>
</dbReference>
<organism evidence="4 5">
    <name type="scientific">Vibrio penaeicida</name>
    <dbReference type="NCBI Taxonomy" id="104609"/>
    <lineage>
        <taxon>Bacteria</taxon>
        <taxon>Pseudomonadati</taxon>
        <taxon>Pseudomonadota</taxon>
        <taxon>Gammaproteobacteria</taxon>
        <taxon>Vibrionales</taxon>
        <taxon>Vibrionaceae</taxon>
        <taxon>Vibrio</taxon>
    </lineage>
</organism>
<evidence type="ECO:0000256" key="2">
    <source>
        <dbReference type="ARBA" id="ARBA00023315"/>
    </source>
</evidence>
<dbReference type="RefSeq" id="WP_399481023.1">
    <property type="nucleotide sequence ID" value="NZ_AP025144.1"/>
</dbReference>
<proteinExistence type="predicted"/>
<dbReference type="CDD" id="cd04301">
    <property type="entry name" value="NAT_SF"/>
    <property type="match status" value="1"/>
</dbReference>
<dbReference type="Gene3D" id="3.40.630.30">
    <property type="match status" value="1"/>
</dbReference>
<dbReference type="PANTHER" id="PTHR43072:SF23">
    <property type="entry name" value="UPF0039 PROTEIN C11D3.02C"/>
    <property type="match status" value="1"/>
</dbReference>
<dbReference type="Proteomes" id="UP001156690">
    <property type="component" value="Unassembled WGS sequence"/>
</dbReference>
<sequence length="176" mass="19694">MSCELAGDETLNIVVREAEVSDALGIINILNPIIEEGRFTILDKTFSLKEEEAFIRQFPTRGVFQVAVLEQCNTVVGFQNVEPFAAYTKAFDHVGVIGTFVDSQFRRQGIAKQLFQATFYSAKGKGYEKLFAYVRGDNGRALSTYLNHGFEVIGTAKSHAKMRGKLIDEILIEKFL</sequence>
<dbReference type="GO" id="GO:0016747">
    <property type="term" value="F:acyltransferase activity, transferring groups other than amino-acyl groups"/>
    <property type="evidence" value="ECO:0007669"/>
    <property type="project" value="InterPro"/>
</dbReference>
<dbReference type="InterPro" id="IPR016181">
    <property type="entry name" value="Acyl_CoA_acyltransferase"/>
</dbReference>
<keyword evidence="5" id="KW-1185">Reference proteome</keyword>
<comment type="caution">
    <text evidence="4">The sequence shown here is derived from an EMBL/GenBank/DDBJ whole genome shotgun (WGS) entry which is preliminary data.</text>
</comment>
<gene>
    <name evidence="4" type="ORF">GCM10007932_41190</name>
</gene>
<dbReference type="Pfam" id="PF00583">
    <property type="entry name" value="Acetyltransf_1"/>
    <property type="match status" value="1"/>
</dbReference>
<evidence type="ECO:0000259" key="3">
    <source>
        <dbReference type="PROSITE" id="PS51186"/>
    </source>
</evidence>